<evidence type="ECO:0000313" key="2">
    <source>
        <dbReference type="EMBL" id="MBO0939771.1"/>
    </source>
</evidence>
<reference evidence="2" key="1">
    <citation type="submission" date="2021-03" db="EMBL/GenBank/DDBJ databases">
        <title>Fibrella sp. HMF5335 genome sequencing and assembly.</title>
        <authorList>
            <person name="Kang H."/>
            <person name="Kim H."/>
            <person name="Bae S."/>
            <person name="Joh K."/>
        </authorList>
    </citation>
    <scope>NUCLEOTIDE SEQUENCE</scope>
    <source>
        <strain evidence="2">HMF5335</strain>
    </source>
</reference>
<dbReference type="EMBL" id="JAFMYV010000017">
    <property type="protein sequence ID" value="MBO0939771.1"/>
    <property type="molecule type" value="Genomic_DNA"/>
</dbReference>
<evidence type="ECO:0000256" key="1">
    <source>
        <dbReference type="SAM" id="MobiDB-lite"/>
    </source>
</evidence>
<protein>
    <submittedName>
        <fullName evidence="2">Uncharacterized protein</fullName>
    </submittedName>
</protein>
<comment type="caution">
    <text evidence="2">The sequence shown here is derived from an EMBL/GenBank/DDBJ whole genome shotgun (WGS) entry which is preliminary data.</text>
</comment>
<sequence length="83" mass="9565">MKRDLPATGGLFFLDRFVERTQDGIADLFMKTTKPLATRELDKSDKRKKKRNLDNSSLRSLFGKSPDNIWDKDIHTGEGNFSF</sequence>
<name>A0A939GMY7_9BACT</name>
<proteinExistence type="predicted"/>
<dbReference type="Proteomes" id="UP000664034">
    <property type="component" value="Unassembled WGS sequence"/>
</dbReference>
<evidence type="ECO:0000313" key="3">
    <source>
        <dbReference type="Proteomes" id="UP000664034"/>
    </source>
</evidence>
<keyword evidence="3" id="KW-1185">Reference proteome</keyword>
<organism evidence="2 3">
    <name type="scientific">Fibrella rubiginis</name>
    <dbReference type="NCBI Taxonomy" id="2817060"/>
    <lineage>
        <taxon>Bacteria</taxon>
        <taxon>Pseudomonadati</taxon>
        <taxon>Bacteroidota</taxon>
        <taxon>Cytophagia</taxon>
        <taxon>Cytophagales</taxon>
        <taxon>Spirosomataceae</taxon>
        <taxon>Fibrella</taxon>
    </lineage>
</organism>
<dbReference type="AlphaFoldDB" id="A0A939GMY7"/>
<gene>
    <name evidence="2" type="ORF">J2I47_24715</name>
</gene>
<dbReference type="RefSeq" id="WP_207367361.1">
    <property type="nucleotide sequence ID" value="NZ_JAFMYV010000017.1"/>
</dbReference>
<feature type="region of interest" description="Disordered" evidence="1">
    <location>
        <begin position="40"/>
        <end position="69"/>
    </location>
</feature>
<accession>A0A939GMY7</accession>